<accession>A0AAE4CNP2</accession>
<evidence type="ECO:0000313" key="2">
    <source>
        <dbReference type="EMBL" id="MDR7302247.1"/>
    </source>
</evidence>
<proteinExistence type="predicted"/>
<name>A0AAE4CNP2_9ACTN</name>
<sequence>MSRPDTVLAVLLRKAQWLLDEAAFEVGGGRYSNRQRRDLATALNELATALRESTGEQNSQHSQEDRPSAIVNAEQ</sequence>
<comment type="caution">
    <text evidence="2">The sequence shown here is derived from an EMBL/GenBank/DDBJ whole genome shotgun (WGS) entry which is preliminary data.</text>
</comment>
<dbReference type="EMBL" id="JAVDXW010000001">
    <property type="protein sequence ID" value="MDR7302247.1"/>
    <property type="molecule type" value="Genomic_DNA"/>
</dbReference>
<protein>
    <submittedName>
        <fullName evidence="2">Uncharacterized protein</fullName>
    </submittedName>
</protein>
<dbReference type="Proteomes" id="UP001180845">
    <property type="component" value="Unassembled WGS sequence"/>
</dbReference>
<dbReference type="RefSeq" id="WP_310273620.1">
    <property type="nucleotide sequence ID" value="NZ_JAVDXW010000001.1"/>
</dbReference>
<feature type="region of interest" description="Disordered" evidence="1">
    <location>
        <begin position="51"/>
        <end position="75"/>
    </location>
</feature>
<evidence type="ECO:0000256" key="1">
    <source>
        <dbReference type="SAM" id="MobiDB-lite"/>
    </source>
</evidence>
<evidence type="ECO:0000313" key="3">
    <source>
        <dbReference type="Proteomes" id="UP001180845"/>
    </source>
</evidence>
<keyword evidence="3" id="KW-1185">Reference proteome</keyword>
<organism evidence="2 3">
    <name type="scientific">Haloactinomyces albus</name>
    <dbReference type="NCBI Taxonomy" id="1352928"/>
    <lineage>
        <taxon>Bacteria</taxon>
        <taxon>Bacillati</taxon>
        <taxon>Actinomycetota</taxon>
        <taxon>Actinomycetes</taxon>
        <taxon>Actinopolysporales</taxon>
        <taxon>Actinopolysporaceae</taxon>
        <taxon>Haloactinomyces</taxon>
    </lineage>
</organism>
<reference evidence="2" key="1">
    <citation type="submission" date="2023-07" db="EMBL/GenBank/DDBJ databases">
        <title>Sequencing the genomes of 1000 actinobacteria strains.</title>
        <authorList>
            <person name="Klenk H.-P."/>
        </authorList>
    </citation>
    <scope>NUCLEOTIDE SEQUENCE</scope>
    <source>
        <strain evidence="2">DSM 45977</strain>
    </source>
</reference>
<gene>
    <name evidence="2" type="ORF">JOF55_002428</name>
</gene>
<dbReference type="AlphaFoldDB" id="A0AAE4CNP2"/>